<comment type="caution">
    <text evidence="1">The sequence shown here is derived from an EMBL/GenBank/DDBJ whole genome shotgun (WGS) entry which is preliminary data.</text>
</comment>
<evidence type="ECO:0000313" key="2">
    <source>
        <dbReference type="Proteomes" id="UP001447188"/>
    </source>
</evidence>
<gene>
    <name evidence="1" type="ORF">Q9L58_007953</name>
</gene>
<protein>
    <submittedName>
        <fullName evidence="1">Uncharacterized protein</fullName>
    </submittedName>
</protein>
<dbReference type="EMBL" id="JBBBZM010000135">
    <property type="protein sequence ID" value="KAL0633167.1"/>
    <property type="molecule type" value="Genomic_DNA"/>
</dbReference>
<evidence type="ECO:0000313" key="1">
    <source>
        <dbReference type="EMBL" id="KAL0633167.1"/>
    </source>
</evidence>
<sequence>MSVGKHTYNARPISAAPFEPIQQRNPGPIPRLPVISYVLPFTYVRPETLPAFKELKGSPKLEWSQTRLRETLGMTNPSFEGLLKQPDNYFEHRLVGFQGTRWTWISFKDENDPRAKLCRELGAIDFGWLIAQKVLGLEAHHPCSGGESGDKRGGAHPLPNCNGLGETYACWSSVC</sequence>
<organism evidence="1 2">
    <name type="scientific">Discina gigas</name>
    <dbReference type="NCBI Taxonomy" id="1032678"/>
    <lineage>
        <taxon>Eukaryota</taxon>
        <taxon>Fungi</taxon>
        <taxon>Dikarya</taxon>
        <taxon>Ascomycota</taxon>
        <taxon>Pezizomycotina</taxon>
        <taxon>Pezizomycetes</taxon>
        <taxon>Pezizales</taxon>
        <taxon>Discinaceae</taxon>
        <taxon>Discina</taxon>
    </lineage>
</organism>
<reference evidence="1 2" key="1">
    <citation type="submission" date="2024-02" db="EMBL/GenBank/DDBJ databases">
        <title>Discinaceae phylogenomics.</title>
        <authorList>
            <person name="Dirks A.C."/>
            <person name="James T.Y."/>
        </authorList>
    </citation>
    <scope>NUCLEOTIDE SEQUENCE [LARGE SCALE GENOMIC DNA]</scope>
    <source>
        <strain evidence="1 2">ACD0624</strain>
    </source>
</reference>
<proteinExistence type="predicted"/>
<name>A0ABR3GB36_9PEZI</name>
<keyword evidence="2" id="KW-1185">Reference proteome</keyword>
<accession>A0ABR3GB36</accession>
<dbReference type="Proteomes" id="UP001447188">
    <property type="component" value="Unassembled WGS sequence"/>
</dbReference>